<keyword evidence="1" id="KW-0472">Membrane</keyword>
<dbReference type="Proteomes" id="UP000324832">
    <property type="component" value="Unassembled WGS sequence"/>
</dbReference>
<evidence type="ECO:0000313" key="2">
    <source>
        <dbReference type="EMBL" id="VVC99384.1"/>
    </source>
</evidence>
<feature type="transmembrane region" description="Helical" evidence="1">
    <location>
        <begin position="21"/>
        <end position="39"/>
    </location>
</feature>
<keyword evidence="1" id="KW-0812">Transmembrane</keyword>
<keyword evidence="1" id="KW-1133">Transmembrane helix</keyword>
<evidence type="ECO:0000313" key="3">
    <source>
        <dbReference type="Proteomes" id="UP000324832"/>
    </source>
</evidence>
<protein>
    <submittedName>
        <fullName evidence="2">Uncharacterized protein</fullName>
    </submittedName>
</protein>
<gene>
    <name evidence="2" type="ORF">LSINAPIS_LOCUS10274</name>
</gene>
<organism evidence="2 3">
    <name type="scientific">Leptidea sinapis</name>
    <dbReference type="NCBI Taxonomy" id="189913"/>
    <lineage>
        <taxon>Eukaryota</taxon>
        <taxon>Metazoa</taxon>
        <taxon>Ecdysozoa</taxon>
        <taxon>Arthropoda</taxon>
        <taxon>Hexapoda</taxon>
        <taxon>Insecta</taxon>
        <taxon>Pterygota</taxon>
        <taxon>Neoptera</taxon>
        <taxon>Endopterygota</taxon>
        <taxon>Lepidoptera</taxon>
        <taxon>Glossata</taxon>
        <taxon>Ditrysia</taxon>
        <taxon>Papilionoidea</taxon>
        <taxon>Pieridae</taxon>
        <taxon>Dismorphiinae</taxon>
        <taxon>Leptidea</taxon>
    </lineage>
</organism>
<dbReference type="EMBL" id="FZQP02004111">
    <property type="protein sequence ID" value="VVC99384.1"/>
    <property type="molecule type" value="Genomic_DNA"/>
</dbReference>
<keyword evidence="3" id="KW-1185">Reference proteome</keyword>
<proteinExistence type="predicted"/>
<name>A0A5E4QM32_9NEOP</name>
<accession>A0A5E4QM32</accession>
<sequence length="59" mass="6732">MLRARLPDQGERPRREMSLQIVLAISFAPFSRLLVFGIVRLTPQNKVKVTPNAQSRSKI</sequence>
<evidence type="ECO:0000256" key="1">
    <source>
        <dbReference type="SAM" id="Phobius"/>
    </source>
</evidence>
<dbReference type="AlphaFoldDB" id="A0A5E4QM32"/>
<reference evidence="2 3" key="1">
    <citation type="submission" date="2017-07" db="EMBL/GenBank/DDBJ databases">
        <authorList>
            <person name="Talla V."/>
            <person name="Backstrom N."/>
        </authorList>
    </citation>
    <scope>NUCLEOTIDE SEQUENCE [LARGE SCALE GENOMIC DNA]</scope>
</reference>